<dbReference type="HOGENOM" id="CLU_2380010_0_0_11"/>
<reference evidence="1" key="1">
    <citation type="submission" date="2009-01" db="EMBL/GenBank/DDBJ databases">
        <title>Complete sequence of plasmid1 of Arthrobacter chlorophenolicus A6.</title>
        <authorList>
            <consortium name="US DOE Joint Genome Institute"/>
            <person name="Lucas S."/>
            <person name="Copeland A."/>
            <person name="Lapidus A."/>
            <person name="Glavina del Rio T."/>
            <person name="Tice H."/>
            <person name="Bruce D."/>
            <person name="Goodwin L."/>
            <person name="Pitluck S."/>
            <person name="Goltsman E."/>
            <person name="Clum A."/>
            <person name="Larimer F."/>
            <person name="Land M."/>
            <person name="Hauser L."/>
            <person name="Kyrpides N."/>
            <person name="Mikhailova N."/>
            <person name="Jansson J."/>
            <person name="Richardson P."/>
        </authorList>
    </citation>
    <scope>NUCLEOTIDE SEQUENCE [LARGE SCALE GENOMIC DNA]</scope>
    <source>
        <strain evidence="1">A6</strain>
        <plasmid evidence="1">pACHL01</plasmid>
    </source>
</reference>
<dbReference type="RefSeq" id="WP_012623329.1">
    <property type="nucleotide sequence ID" value="NC_011879.1"/>
</dbReference>
<proteinExistence type="predicted"/>
<organism evidence="1 2">
    <name type="scientific">Pseudarthrobacter chlorophenolicus (strain ATCC 700700 / DSM 12829 / CIP 107037 / JCM 12360 / KCTC 9906 / NCIMB 13794 / A6)</name>
    <name type="common">Arthrobacter chlorophenolicus</name>
    <dbReference type="NCBI Taxonomy" id="452863"/>
    <lineage>
        <taxon>Bacteria</taxon>
        <taxon>Bacillati</taxon>
        <taxon>Actinomycetota</taxon>
        <taxon>Actinomycetes</taxon>
        <taxon>Micrococcales</taxon>
        <taxon>Micrococcaceae</taxon>
        <taxon>Pseudarthrobacter</taxon>
    </lineage>
</organism>
<keyword evidence="2" id="KW-1185">Reference proteome</keyword>
<evidence type="ECO:0000313" key="1">
    <source>
        <dbReference type="EMBL" id="ACL42312.1"/>
    </source>
</evidence>
<name>B8HIR5_PSECP</name>
<evidence type="ECO:0000313" key="2">
    <source>
        <dbReference type="Proteomes" id="UP000002505"/>
    </source>
</evidence>
<dbReference type="Proteomes" id="UP000002505">
    <property type="component" value="Plasmid pACHL01"/>
</dbReference>
<dbReference type="AlphaFoldDB" id="B8HIR5"/>
<geneLocation type="plasmid" evidence="1 2">
    <name>pACHL01</name>
</geneLocation>
<keyword evidence="1" id="KW-0614">Plasmid</keyword>
<dbReference type="KEGG" id="ach:Achl_4361"/>
<accession>B8HIR5</accession>
<dbReference type="EMBL" id="CP001342">
    <property type="protein sequence ID" value="ACL42312.1"/>
    <property type="molecule type" value="Genomic_DNA"/>
</dbReference>
<protein>
    <submittedName>
        <fullName evidence="1">Uncharacterized protein</fullName>
    </submittedName>
</protein>
<gene>
    <name evidence="1" type="ordered locus">Achl_4361</name>
</gene>
<sequence length="94" mass="10880">MFALKFSFVLRYHKDIVRSIHVPLEKLAGINLADGDFAARIMSVIEEDDALLNDLFGDYAHSYRAMAEDRDIYWKDLMRFGEEIVIVPVKERSA</sequence>